<evidence type="ECO:0000313" key="5">
    <source>
        <dbReference type="Proteomes" id="UP000572680"/>
    </source>
</evidence>
<dbReference type="Gene3D" id="1.20.144.10">
    <property type="entry name" value="Phosphatidic acid phosphatase type 2/haloperoxidase"/>
    <property type="match status" value="1"/>
</dbReference>
<keyword evidence="2" id="KW-0472">Membrane</keyword>
<feature type="domain" description="Phosphatidic acid phosphatase type 2/haloperoxidase" evidence="3">
    <location>
        <begin position="92"/>
        <end position="208"/>
    </location>
</feature>
<keyword evidence="5" id="KW-1185">Reference proteome</keyword>
<evidence type="ECO:0000256" key="1">
    <source>
        <dbReference type="SAM" id="MobiDB-lite"/>
    </source>
</evidence>
<feature type="region of interest" description="Disordered" evidence="1">
    <location>
        <begin position="211"/>
        <end position="231"/>
    </location>
</feature>
<keyword evidence="2" id="KW-1133">Transmembrane helix</keyword>
<feature type="transmembrane region" description="Helical" evidence="2">
    <location>
        <begin position="135"/>
        <end position="153"/>
    </location>
</feature>
<evidence type="ECO:0000313" key="4">
    <source>
        <dbReference type="EMBL" id="MBA8953868.1"/>
    </source>
</evidence>
<dbReference type="SUPFAM" id="SSF48317">
    <property type="entry name" value="Acid phosphatase/Vanadium-dependent haloperoxidase"/>
    <property type="match status" value="1"/>
</dbReference>
<dbReference type="EMBL" id="JACJIA010000007">
    <property type="protein sequence ID" value="MBA8953868.1"/>
    <property type="molecule type" value="Genomic_DNA"/>
</dbReference>
<evidence type="ECO:0000259" key="3">
    <source>
        <dbReference type="Pfam" id="PF01569"/>
    </source>
</evidence>
<protein>
    <submittedName>
        <fullName evidence="4">Membrane-associated phospholipid phosphatase</fullName>
    </submittedName>
</protein>
<comment type="caution">
    <text evidence="4">The sequence shown here is derived from an EMBL/GenBank/DDBJ whole genome shotgun (WGS) entry which is preliminary data.</text>
</comment>
<accession>A0A7W3LT81</accession>
<dbReference type="InterPro" id="IPR036938">
    <property type="entry name" value="PAP2/HPO_sf"/>
</dbReference>
<feature type="transmembrane region" description="Helical" evidence="2">
    <location>
        <begin position="86"/>
        <end position="104"/>
    </location>
</feature>
<feature type="transmembrane region" description="Helical" evidence="2">
    <location>
        <begin position="7"/>
        <end position="27"/>
    </location>
</feature>
<proteinExistence type="predicted"/>
<organism evidence="4 5">
    <name type="scientific">Actinomadura namibiensis</name>
    <dbReference type="NCBI Taxonomy" id="182080"/>
    <lineage>
        <taxon>Bacteria</taxon>
        <taxon>Bacillati</taxon>
        <taxon>Actinomycetota</taxon>
        <taxon>Actinomycetes</taxon>
        <taxon>Streptosporangiales</taxon>
        <taxon>Thermomonosporaceae</taxon>
        <taxon>Actinomadura</taxon>
    </lineage>
</organism>
<dbReference type="Pfam" id="PF01569">
    <property type="entry name" value="PAP2"/>
    <property type="match status" value="1"/>
</dbReference>
<reference evidence="4 5" key="1">
    <citation type="submission" date="2020-08" db="EMBL/GenBank/DDBJ databases">
        <title>Genomic Encyclopedia of Type Strains, Phase IV (KMG-IV): sequencing the most valuable type-strain genomes for metagenomic binning, comparative biology and taxonomic classification.</title>
        <authorList>
            <person name="Goeker M."/>
        </authorList>
    </citation>
    <scope>NUCLEOTIDE SEQUENCE [LARGE SCALE GENOMIC DNA]</scope>
    <source>
        <strain evidence="4 5">DSM 44197</strain>
    </source>
</reference>
<feature type="transmembrane region" description="Helical" evidence="2">
    <location>
        <begin position="60"/>
        <end position="79"/>
    </location>
</feature>
<gene>
    <name evidence="4" type="ORF">HNR61_005521</name>
</gene>
<dbReference type="InterPro" id="IPR000326">
    <property type="entry name" value="PAP2/HPO"/>
</dbReference>
<sequence>MGLRRGVVVGYGLLVAAMALVTVDVLADGPLRQLDFALHRLCARHVRGVWWEVANAVTQLGQRGVLLQAIVPLAVVAAIRRRSPRPPLAAALIIVVLSCLQVTLKAQIPRTFPFGDTDVIFAQGNAYPSGHTLNAILLVWVILELLALALPAAAARRLPPRRRRALALASGALAAVALVLADDHWLTDVLFSLALGPLLLNLLVRLSPFTGRERPGERPSPSADAVGSTSG</sequence>
<feature type="transmembrane region" description="Helical" evidence="2">
    <location>
        <begin position="165"/>
        <end position="181"/>
    </location>
</feature>
<dbReference type="AlphaFoldDB" id="A0A7W3LT81"/>
<evidence type="ECO:0000256" key="2">
    <source>
        <dbReference type="SAM" id="Phobius"/>
    </source>
</evidence>
<dbReference type="RefSeq" id="WP_182845998.1">
    <property type="nucleotide sequence ID" value="NZ_JACJIA010000007.1"/>
</dbReference>
<keyword evidence="2" id="KW-0812">Transmembrane</keyword>
<dbReference type="Proteomes" id="UP000572680">
    <property type="component" value="Unassembled WGS sequence"/>
</dbReference>
<feature type="transmembrane region" description="Helical" evidence="2">
    <location>
        <begin position="187"/>
        <end position="204"/>
    </location>
</feature>
<name>A0A7W3LT81_ACTNM</name>